<keyword evidence="1" id="KW-0472">Membrane</keyword>
<organism evidence="2 3">
    <name type="scientific">Shewanella submarina</name>
    <dbReference type="NCBI Taxonomy" id="2016376"/>
    <lineage>
        <taxon>Bacteria</taxon>
        <taxon>Pseudomonadati</taxon>
        <taxon>Pseudomonadota</taxon>
        <taxon>Gammaproteobacteria</taxon>
        <taxon>Alteromonadales</taxon>
        <taxon>Shewanellaceae</taxon>
        <taxon>Shewanella</taxon>
    </lineage>
</organism>
<evidence type="ECO:0000313" key="3">
    <source>
        <dbReference type="Proteomes" id="UP001595621"/>
    </source>
</evidence>
<gene>
    <name evidence="2" type="ORF">ACFOE0_03680</name>
</gene>
<dbReference type="Gene3D" id="3.30.700.10">
    <property type="entry name" value="Glycoprotein, Type 4 Pilin"/>
    <property type="match status" value="1"/>
</dbReference>
<protein>
    <submittedName>
        <fullName evidence="2">Type II secretion system protein</fullName>
    </submittedName>
</protein>
<reference evidence="3" key="1">
    <citation type="journal article" date="2019" name="Int. J. Syst. Evol. Microbiol.">
        <title>The Global Catalogue of Microorganisms (GCM) 10K type strain sequencing project: providing services to taxonomists for standard genome sequencing and annotation.</title>
        <authorList>
            <consortium name="The Broad Institute Genomics Platform"/>
            <consortium name="The Broad Institute Genome Sequencing Center for Infectious Disease"/>
            <person name="Wu L."/>
            <person name="Ma J."/>
        </authorList>
    </citation>
    <scope>NUCLEOTIDE SEQUENCE [LARGE SCALE GENOMIC DNA]</scope>
    <source>
        <strain evidence="3">KCTC 52277</strain>
    </source>
</reference>
<sequence length="184" mass="19782">MKLKDLQINRSVHGFTLIELVVVIIILGILAVTAAPKFINLQSDALASTVKATGGAFKSAVNLAHAGWIAKGASGPLEDFPLYHDAPDRSGTIDINANGWPAQHYLGPQEAFPNLDNVEDCVSVWQILFAYGEPTVSRAGVDPDADYRASYISPAQCDYVLGEDPGYKIYYNANTGEVTTTIPN</sequence>
<dbReference type="InterPro" id="IPR045584">
    <property type="entry name" value="Pilin-like"/>
</dbReference>
<feature type="transmembrane region" description="Helical" evidence="1">
    <location>
        <begin position="12"/>
        <end position="35"/>
    </location>
</feature>
<dbReference type="PROSITE" id="PS00409">
    <property type="entry name" value="PROKAR_NTER_METHYL"/>
    <property type="match status" value="1"/>
</dbReference>
<dbReference type="EMBL" id="JBHRTD010000006">
    <property type="protein sequence ID" value="MFC3137284.1"/>
    <property type="molecule type" value="Genomic_DNA"/>
</dbReference>
<proteinExistence type="predicted"/>
<keyword evidence="1" id="KW-1133">Transmembrane helix</keyword>
<evidence type="ECO:0000256" key="1">
    <source>
        <dbReference type="SAM" id="Phobius"/>
    </source>
</evidence>
<keyword evidence="1" id="KW-0812">Transmembrane</keyword>
<evidence type="ECO:0000313" key="2">
    <source>
        <dbReference type="EMBL" id="MFC3137284.1"/>
    </source>
</evidence>
<keyword evidence="3" id="KW-1185">Reference proteome</keyword>
<name>A0ABV7G702_9GAMM</name>
<dbReference type="InterPro" id="IPR012902">
    <property type="entry name" value="N_methyl_site"/>
</dbReference>
<accession>A0ABV7G702</accession>
<dbReference type="NCBIfam" id="TIGR02532">
    <property type="entry name" value="IV_pilin_GFxxxE"/>
    <property type="match status" value="1"/>
</dbReference>
<dbReference type="Pfam" id="PF07963">
    <property type="entry name" value="N_methyl"/>
    <property type="match status" value="1"/>
</dbReference>
<dbReference type="Proteomes" id="UP001595621">
    <property type="component" value="Unassembled WGS sequence"/>
</dbReference>
<comment type="caution">
    <text evidence="2">The sequence shown here is derived from an EMBL/GenBank/DDBJ whole genome shotgun (WGS) entry which is preliminary data.</text>
</comment>
<dbReference type="RefSeq" id="WP_380711694.1">
    <property type="nucleotide sequence ID" value="NZ_JAKILF010000002.1"/>
</dbReference>
<dbReference type="SUPFAM" id="SSF54523">
    <property type="entry name" value="Pili subunits"/>
    <property type="match status" value="1"/>
</dbReference>